<dbReference type="AlphaFoldDB" id="A0A8C9DNK2"/>
<feature type="compositionally biased region" description="Low complexity" evidence="1">
    <location>
        <begin position="1"/>
        <end position="20"/>
    </location>
</feature>
<reference evidence="2" key="2">
    <citation type="submission" date="2025-09" db="UniProtKB">
        <authorList>
            <consortium name="Ensembl"/>
        </authorList>
    </citation>
    <scope>IDENTIFICATION</scope>
</reference>
<dbReference type="GeneTree" id="ENSGT00940000159858"/>
<proteinExistence type="predicted"/>
<reference evidence="2" key="1">
    <citation type="submission" date="2025-08" db="UniProtKB">
        <authorList>
            <consortium name="Ensembl"/>
        </authorList>
    </citation>
    <scope>IDENTIFICATION</scope>
</reference>
<evidence type="ECO:0000256" key="1">
    <source>
        <dbReference type="SAM" id="MobiDB-lite"/>
    </source>
</evidence>
<evidence type="ECO:0000313" key="2">
    <source>
        <dbReference type="Ensembl" id="ENSPSMP00000023106.1"/>
    </source>
</evidence>
<feature type="region of interest" description="Disordered" evidence="1">
    <location>
        <begin position="119"/>
        <end position="151"/>
    </location>
</feature>
<evidence type="ECO:0000313" key="3">
    <source>
        <dbReference type="Proteomes" id="UP000694414"/>
    </source>
</evidence>
<keyword evidence="3" id="KW-1185">Reference proteome</keyword>
<protein>
    <submittedName>
        <fullName evidence="2">Growth hormone releasing hormone receptor</fullName>
    </submittedName>
</protein>
<feature type="region of interest" description="Disordered" evidence="1">
    <location>
        <begin position="1"/>
        <end position="23"/>
    </location>
</feature>
<sequence>TPPSSTATTRTTAASPPAAHAPHRHVGGLQAGLRGHRVLGPGRQLPLLVDHQRAHRALRWGELWAFSQYHPHPAEETGTSSGQPPHPVSVLASLQVNASPHPTVWNSLHHLQLPARRCRPGHPPSPGAGTGLLPGLHRCHPLLLPQPRGED</sequence>
<name>A0A8C9DNK2_PROSS</name>
<dbReference type="Proteomes" id="UP000694414">
    <property type="component" value="Unplaced"/>
</dbReference>
<dbReference type="Ensembl" id="ENSPSMT00000026836.1">
    <property type="protein sequence ID" value="ENSPSMP00000023106.1"/>
    <property type="gene ID" value="ENSPSMG00000016347.1"/>
</dbReference>
<accession>A0A8C9DNK2</accession>
<organism evidence="2 3">
    <name type="scientific">Prolemur simus</name>
    <name type="common">Greater bamboo lemur</name>
    <name type="synonym">Hapalemur simus</name>
    <dbReference type="NCBI Taxonomy" id="1328070"/>
    <lineage>
        <taxon>Eukaryota</taxon>
        <taxon>Metazoa</taxon>
        <taxon>Chordata</taxon>
        <taxon>Craniata</taxon>
        <taxon>Vertebrata</taxon>
        <taxon>Euteleostomi</taxon>
        <taxon>Mammalia</taxon>
        <taxon>Eutheria</taxon>
        <taxon>Euarchontoglires</taxon>
        <taxon>Primates</taxon>
        <taxon>Strepsirrhini</taxon>
        <taxon>Lemuriformes</taxon>
        <taxon>Lemuridae</taxon>
        <taxon>Prolemur</taxon>
    </lineage>
</organism>
<gene>
    <name evidence="2" type="primary">GHRHR</name>
</gene>